<dbReference type="GO" id="GO:0048038">
    <property type="term" value="F:quinone binding"/>
    <property type="evidence" value="ECO:0007669"/>
    <property type="project" value="TreeGrafter"/>
</dbReference>
<evidence type="ECO:0000256" key="3">
    <source>
        <dbReference type="ARBA" id="ARBA00023002"/>
    </source>
</evidence>
<dbReference type="InterPro" id="IPR002347">
    <property type="entry name" value="SDR_fam"/>
</dbReference>
<dbReference type="PROSITE" id="PS00061">
    <property type="entry name" value="ADH_SHORT"/>
    <property type="match status" value="1"/>
</dbReference>
<evidence type="ECO:0000313" key="5">
    <source>
        <dbReference type="EMBL" id="GMM35344.1"/>
    </source>
</evidence>
<dbReference type="InterPro" id="IPR020904">
    <property type="entry name" value="Sc_DH/Rdtase_CS"/>
</dbReference>
<accession>A0AAV5QL50</accession>
<comment type="caution">
    <text evidence="5">The sequence shown here is derived from an EMBL/GenBank/DDBJ whole genome shotgun (WGS) entry which is preliminary data.</text>
</comment>
<dbReference type="Proteomes" id="UP001360560">
    <property type="component" value="Unassembled WGS sequence"/>
</dbReference>
<dbReference type="GeneID" id="90073323"/>
<dbReference type="GO" id="GO:0016616">
    <property type="term" value="F:oxidoreductase activity, acting on the CH-OH group of donors, NAD or NADP as acceptor"/>
    <property type="evidence" value="ECO:0007669"/>
    <property type="project" value="TreeGrafter"/>
</dbReference>
<dbReference type="AlphaFoldDB" id="A0AAV5QL50"/>
<dbReference type="PANTHER" id="PTHR42760:SF133">
    <property type="entry name" value="3-OXOACYL-[ACYL-CARRIER-PROTEIN] REDUCTASE"/>
    <property type="match status" value="1"/>
</dbReference>
<dbReference type="PANTHER" id="PTHR42760">
    <property type="entry name" value="SHORT-CHAIN DEHYDROGENASES/REDUCTASES FAMILY MEMBER"/>
    <property type="match status" value="1"/>
</dbReference>
<evidence type="ECO:0000256" key="4">
    <source>
        <dbReference type="RuleBase" id="RU000363"/>
    </source>
</evidence>
<evidence type="ECO:0000256" key="2">
    <source>
        <dbReference type="ARBA" id="ARBA00022857"/>
    </source>
</evidence>
<proteinExistence type="inferred from homology"/>
<evidence type="ECO:0000313" key="6">
    <source>
        <dbReference type="Proteomes" id="UP001360560"/>
    </source>
</evidence>
<dbReference type="PRINTS" id="PR00080">
    <property type="entry name" value="SDRFAMILY"/>
</dbReference>
<dbReference type="EMBL" id="BTFZ01000006">
    <property type="protein sequence ID" value="GMM35344.1"/>
    <property type="molecule type" value="Genomic_DNA"/>
</dbReference>
<dbReference type="PRINTS" id="PR00081">
    <property type="entry name" value="GDHRDH"/>
</dbReference>
<dbReference type="Gene3D" id="3.40.50.720">
    <property type="entry name" value="NAD(P)-binding Rossmann-like Domain"/>
    <property type="match status" value="1"/>
</dbReference>
<evidence type="ECO:0000256" key="1">
    <source>
        <dbReference type="ARBA" id="ARBA00006484"/>
    </source>
</evidence>
<comment type="similarity">
    <text evidence="1 4">Belongs to the short-chain dehydrogenases/reductases (SDR) family.</text>
</comment>
<dbReference type="GO" id="GO:0006633">
    <property type="term" value="P:fatty acid biosynthetic process"/>
    <property type="evidence" value="ECO:0007669"/>
    <property type="project" value="TreeGrafter"/>
</dbReference>
<reference evidence="5 6" key="1">
    <citation type="journal article" date="2023" name="Elife">
        <title>Identification of key yeast species and microbe-microbe interactions impacting larval growth of Drosophila in the wild.</title>
        <authorList>
            <person name="Mure A."/>
            <person name="Sugiura Y."/>
            <person name="Maeda R."/>
            <person name="Honda K."/>
            <person name="Sakurai N."/>
            <person name="Takahashi Y."/>
            <person name="Watada M."/>
            <person name="Katoh T."/>
            <person name="Gotoh A."/>
            <person name="Gotoh Y."/>
            <person name="Taniguchi I."/>
            <person name="Nakamura K."/>
            <person name="Hayashi T."/>
            <person name="Katayama T."/>
            <person name="Uemura T."/>
            <person name="Hattori Y."/>
        </authorList>
    </citation>
    <scope>NUCLEOTIDE SEQUENCE [LARGE SCALE GENOMIC DNA]</scope>
    <source>
        <strain evidence="5 6">SC-9</strain>
    </source>
</reference>
<keyword evidence="2" id="KW-0521">NADP</keyword>
<organism evidence="5 6">
    <name type="scientific">Saccharomycopsis crataegensis</name>
    <dbReference type="NCBI Taxonomy" id="43959"/>
    <lineage>
        <taxon>Eukaryota</taxon>
        <taxon>Fungi</taxon>
        <taxon>Dikarya</taxon>
        <taxon>Ascomycota</taxon>
        <taxon>Saccharomycotina</taxon>
        <taxon>Saccharomycetes</taxon>
        <taxon>Saccharomycopsidaceae</taxon>
        <taxon>Saccharomycopsis</taxon>
    </lineage>
</organism>
<dbReference type="InterPro" id="IPR036291">
    <property type="entry name" value="NAD(P)-bd_dom_sf"/>
</dbReference>
<keyword evidence="3" id="KW-0560">Oxidoreductase</keyword>
<name>A0AAV5QL50_9ASCO</name>
<dbReference type="RefSeq" id="XP_064852344.1">
    <property type="nucleotide sequence ID" value="XM_064996272.1"/>
</dbReference>
<dbReference type="SUPFAM" id="SSF51735">
    <property type="entry name" value="NAD(P)-binding Rossmann-fold domains"/>
    <property type="match status" value="1"/>
</dbReference>
<keyword evidence="6" id="KW-1185">Reference proteome</keyword>
<dbReference type="Pfam" id="PF00106">
    <property type="entry name" value="adh_short"/>
    <property type="match status" value="1"/>
</dbReference>
<protein>
    <submittedName>
        <fullName evidence="5">3-oxoacyl-[acyl-carrier-protein] reductase (NADPH)</fullName>
    </submittedName>
</protein>
<dbReference type="CDD" id="cd05233">
    <property type="entry name" value="SDR_c"/>
    <property type="match status" value="1"/>
</dbReference>
<sequence length="281" mass="30661">MFRINSWQIPFRRFFHLSSSSSGKLENNTALITGGSRGLGLSIARSLASEGSNVVLCGRNSSSLQENVSKLPIIHEGQKHAFISCDLSDIEEINKRFTIQPKKDSVNLSMADHLLQKTNILINCAGVMQTSLLLQTSTDEISKIVNTNLLAPIVLSQKLSKIMMRPSVRKAAPNRLIVNMSSGLGEIPFKGTSVYGATKSGLNIFTRTLASELQRVGIRVNCISPGLIRDTDMGQTDVIREQLSDISGFGICEKKDVVQQVMNLIQDATVSGKNIPVGFTR</sequence>
<gene>
    <name evidence="5" type="ORF">DASC09_026690</name>
</gene>